<evidence type="ECO:0000256" key="8">
    <source>
        <dbReference type="ARBA" id="ARBA00029936"/>
    </source>
</evidence>
<evidence type="ECO:0000256" key="7">
    <source>
        <dbReference type="ARBA" id="ARBA00023146"/>
    </source>
</evidence>
<evidence type="ECO:0000259" key="12">
    <source>
        <dbReference type="Pfam" id="PF08264"/>
    </source>
</evidence>
<dbReference type="PANTHER" id="PTHR11946">
    <property type="entry name" value="VALYL-TRNA SYNTHETASES"/>
    <property type="match status" value="1"/>
</dbReference>
<dbReference type="SUPFAM" id="SSF47323">
    <property type="entry name" value="Anticodon-binding domain of a subclass of class I aminoacyl-tRNA synthetases"/>
    <property type="match status" value="1"/>
</dbReference>
<dbReference type="OrthoDB" id="629407at2759"/>
<dbReference type="Proteomes" id="UP000053766">
    <property type="component" value="Unassembled WGS sequence"/>
</dbReference>
<keyword evidence="5 9" id="KW-0067">ATP-binding</keyword>
<keyword evidence="4 9" id="KW-0547">Nucleotide-binding</keyword>
<evidence type="ECO:0000256" key="10">
    <source>
        <dbReference type="SAM" id="Coils"/>
    </source>
</evidence>
<evidence type="ECO:0000256" key="3">
    <source>
        <dbReference type="ARBA" id="ARBA00022598"/>
    </source>
</evidence>
<sequence>MKPISIKLVIHLGAVIIECNTSSILRAKVLNNNMELKSRNIKTPTVYIARRLRELCDNFEEEFSGASASIVGKGYNSEEDTGFRFILNVFSTHAVTKCYETRTAWAAANYGNSGSLLRMVLPPPNVTGKLHLGHALTVIIEDTFCRHHRIKGGVVSIATQTVVEKYLWKEKSLRRDMLSNEQFIDSCKQWSEMNSSAIRKQLDILGATLDWQNVYYTLDKKFSSAVIQAFVTLHKDGFIYRDNKVVNWCPHLQSSLSDQEVDHVSVSEPTKISVPFSQGGRRVVEVGAMYSIKYPIDNSDRFIEVGTTRPETIFGDVALAVHPNDDRYSKLIGELVCHPLLLGRKIPIIADNRVQRDKGTGVLKITPCHDKLDYDIASLHWDEILYQDSTAKSRSCIDANGKLNREAGEFVGLDRFDGRIKVIQKLDSLGLFSGRLKHEGQIALCSRTGVFLFVLRLLKIDCDIIEPRLAEQWFMKTAGLYDDAWQAIKAGKIKILPEPQEQKLFDWFSNREPWCLSRQLLWGHRIPAYRSENSPWLIVNSIDVARKHFGENAAIVQDDDVLDTWFSSSLIPLVIAGWPGPEFNPEVPFLNVMETGWDILGFWVARMIIMTMKLSNGHMPFSHVVLHGLIRDSSGKKMSKSLGNVIDPLDIVHGISQEEMVQRIRDSSLSEDDMASAISAVSARFPNGITRVGPDALRFALLRHNLFASDILLNIVDFSTEGSRFCNKVWNMVAYFESINEKFYNMKDVDSDHPADEWIVSRLAGTLSEVDRYMTNHTPHLAFNTLYNFILHSLCDVYIETTKRAVWESNFDRMAQICTTLNRVVQPTLVQLSVFMPFISEYLYERAFRRERGSIYFDFVKVSYFAPYRNTKLEFEMDIFLRIVTVIRSMRRQFQLPSSMVFNGMLHSDCISNEFNRFSPMLFDLVKFNLLDITPLVHQVRAGFVLCPLPGQNARLSLKIQDSERVNFVSHLKQLLHKLEDRRQQFIRKAEKYEDILCKSRQEGNVKPHVMEKYEKKARQARGVANGVSEEVKKLWNLLEDMNL</sequence>
<reference evidence="14" key="2">
    <citation type="journal article" date="2016" name="Sci. Rep.">
        <title>Dictyocaulus viviparus genome, variome and transcriptome elucidate lungworm biology and support future intervention.</title>
        <authorList>
            <person name="McNulty S.N."/>
            <person name="Strube C."/>
            <person name="Rosa B.A."/>
            <person name="Martin J.C."/>
            <person name="Tyagi R."/>
            <person name="Choi Y.J."/>
            <person name="Wang Q."/>
            <person name="Hallsworth Pepin K."/>
            <person name="Zhang X."/>
            <person name="Ozersky P."/>
            <person name="Wilson R.K."/>
            <person name="Sternberg P.W."/>
            <person name="Gasser R.B."/>
            <person name="Mitreva M."/>
        </authorList>
    </citation>
    <scope>NUCLEOTIDE SEQUENCE [LARGE SCALE GENOMIC DNA]</scope>
    <source>
        <strain evidence="14">HannoverDv2000</strain>
    </source>
</reference>
<protein>
    <recommendedName>
        <fullName evidence="2">valine--tRNA ligase</fullName>
        <ecNumber evidence="2">6.1.1.9</ecNumber>
    </recommendedName>
    <alternativeName>
        <fullName evidence="8">Valyl-tRNA synthetase</fullName>
    </alternativeName>
</protein>
<dbReference type="NCBIfam" id="TIGR00422">
    <property type="entry name" value="valS"/>
    <property type="match status" value="1"/>
</dbReference>
<comment type="similarity">
    <text evidence="1 9">Belongs to the class-I aminoacyl-tRNA synthetase family.</text>
</comment>
<keyword evidence="7 9" id="KW-0030">Aminoacyl-tRNA synthetase</keyword>
<dbReference type="InterPro" id="IPR001412">
    <property type="entry name" value="aa-tRNA-synth_I_CS"/>
</dbReference>
<evidence type="ECO:0000256" key="9">
    <source>
        <dbReference type="RuleBase" id="RU363035"/>
    </source>
</evidence>
<dbReference type="GO" id="GO:0005524">
    <property type="term" value="F:ATP binding"/>
    <property type="evidence" value="ECO:0007669"/>
    <property type="project" value="UniProtKB-KW"/>
</dbReference>
<feature type="coiled-coil region" evidence="10">
    <location>
        <begin position="969"/>
        <end position="1031"/>
    </location>
</feature>
<evidence type="ECO:0000256" key="2">
    <source>
        <dbReference type="ARBA" id="ARBA00013169"/>
    </source>
</evidence>
<dbReference type="GO" id="GO:0002161">
    <property type="term" value="F:aminoacyl-tRNA deacylase activity"/>
    <property type="evidence" value="ECO:0007669"/>
    <property type="project" value="InterPro"/>
</dbReference>
<dbReference type="PROSITE" id="PS00178">
    <property type="entry name" value="AA_TRNA_LIGASE_I"/>
    <property type="match status" value="1"/>
</dbReference>
<dbReference type="InterPro" id="IPR002303">
    <property type="entry name" value="Valyl-tRNA_ligase"/>
</dbReference>
<dbReference type="InterPro" id="IPR009008">
    <property type="entry name" value="Val/Leu/Ile-tRNA-synth_edit"/>
</dbReference>
<dbReference type="InterPro" id="IPR014729">
    <property type="entry name" value="Rossmann-like_a/b/a_fold"/>
</dbReference>
<dbReference type="Pfam" id="PF00133">
    <property type="entry name" value="tRNA-synt_1"/>
    <property type="match status" value="1"/>
</dbReference>
<keyword evidence="6 9" id="KW-0648">Protein biosynthesis</keyword>
<reference evidence="13 14" key="1">
    <citation type="submission" date="2013-11" db="EMBL/GenBank/DDBJ databases">
        <title>Draft genome of the bovine lungworm Dictyocaulus viviparus.</title>
        <authorList>
            <person name="Mitreva M."/>
        </authorList>
    </citation>
    <scope>NUCLEOTIDE SEQUENCE [LARGE SCALE GENOMIC DNA]</scope>
    <source>
        <strain evidence="13 14">HannoverDv2000</strain>
    </source>
</reference>
<evidence type="ECO:0000256" key="1">
    <source>
        <dbReference type="ARBA" id="ARBA00005594"/>
    </source>
</evidence>
<evidence type="ECO:0000256" key="5">
    <source>
        <dbReference type="ARBA" id="ARBA00022840"/>
    </source>
</evidence>
<keyword evidence="3 9" id="KW-0436">Ligase</keyword>
<dbReference type="Gene3D" id="3.40.50.620">
    <property type="entry name" value="HUPs"/>
    <property type="match status" value="2"/>
</dbReference>
<dbReference type="EC" id="6.1.1.9" evidence="2"/>
<dbReference type="Pfam" id="PF08264">
    <property type="entry name" value="Anticodon_1"/>
    <property type="match status" value="1"/>
</dbReference>
<evidence type="ECO:0000256" key="4">
    <source>
        <dbReference type="ARBA" id="ARBA00022741"/>
    </source>
</evidence>
<dbReference type="AlphaFoldDB" id="A0A0D8YCF6"/>
<name>A0A0D8YCF6_DICVI</name>
<dbReference type="GO" id="GO:0005829">
    <property type="term" value="C:cytosol"/>
    <property type="evidence" value="ECO:0007669"/>
    <property type="project" value="TreeGrafter"/>
</dbReference>
<evidence type="ECO:0000313" key="14">
    <source>
        <dbReference type="Proteomes" id="UP000053766"/>
    </source>
</evidence>
<dbReference type="InterPro" id="IPR002300">
    <property type="entry name" value="aa-tRNA-synth_Ia"/>
</dbReference>
<feature type="domain" description="Methionyl/Valyl/Leucyl/Isoleucyl-tRNA synthetase anticodon-binding" evidence="12">
    <location>
        <begin position="756"/>
        <end position="899"/>
    </location>
</feature>
<dbReference type="CDD" id="cd07962">
    <property type="entry name" value="Anticodon_Ia_Val"/>
    <property type="match status" value="1"/>
</dbReference>
<feature type="domain" description="Aminoacyl-tRNA synthetase class Ia" evidence="11">
    <location>
        <begin position="119"/>
        <end position="703"/>
    </location>
</feature>
<dbReference type="Gene3D" id="3.90.740.10">
    <property type="entry name" value="Valyl/Leucyl/Isoleucyl-tRNA synthetase, editing domain"/>
    <property type="match status" value="1"/>
</dbReference>
<dbReference type="Gene3D" id="1.10.730.10">
    <property type="entry name" value="Isoleucyl-tRNA Synthetase, Domain 1"/>
    <property type="match status" value="1"/>
</dbReference>
<proteinExistence type="inferred from homology"/>
<dbReference type="STRING" id="29172.A0A0D8YCF6"/>
<keyword evidence="14" id="KW-1185">Reference proteome</keyword>
<dbReference type="GO" id="GO:0004832">
    <property type="term" value="F:valine-tRNA ligase activity"/>
    <property type="evidence" value="ECO:0007669"/>
    <property type="project" value="UniProtKB-EC"/>
</dbReference>
<dbReference type="InterPro" id="IPR033705">
    <property type="entry name" value="Anticodon_Ia_Val"/>
</dbReference>
<dbReference type="InterPro" id="IPR013155">
    <property type="entry name" value="M/V/L/I-tRNA-synth_anticd-bd"/>
</dbReference>
<evidence type="ECO:0000256" key="6">
    <source>
        <dbReference type="ARBA" id="ARBA00022917"/>
    </source>
</evidence>
<dbReference type="InterPro" id="IPR009080">
    <property type="entry name" value="tRNAsynth_Ia_anticodon-bd"/>
</dbReference>
<dbReference type="PANTHER" id="PTHR11946:SF111">
    <property type="entry name" value="VALINE--TRNA LIGASE"/>
    <property type="match status" value="1"/>
</dbReference>
<dbReference type="SUPFAM" id="SSF50677">
    <property type="entry name" value="ValRS/IleRS/LeuRS editing domain"/>
    <property type="match status" value="1"/>
</dbReference>
<gene>
    <name evidence="13" type="ORF">DICVIV_00148</name>
</gene>
<dbReference type="SUPFAM" id="SSF52374">
    <property type="entry name" value="Nucleotidylyl transferase"/>
    <property type="match status" value="1"/>
</dbReference>
<dbReference type="PRINTS" id="PR00986">
    <property type="entry name" value="TRNASYNTHVAL"/>
</dbReference>
<evidence type="ECO:0000259" key="11">
    <source>
        <dbReference type="Pfam" id="PF00133"/>
    </source>
</evidence>
<accession>A0A0D8YCF6</accession>
<keyword evidence="10" id="KW-0175">Coiled coil</keyword>
<evidence type="ECO:0000313" key="13">
    <source>
        <dbReference type="EMBL" id="KJH53719.1"/>
    </source>
</evidence>
<organism evidence="13 14">
    <name type="scientific">Dictyocaulus viviparus</name>
    <name type="common">Bovine lungworm</name>
    <dbReference type="NCBI Taxonomy" id="29172"/>
    <lineage>
        <taxon>Eukaryota</taxon>
        <taxon>Metazoa</taxon>
        <taxon>Ecdysozoa</taxon>
        <taxon>Nematoda</taxon>
        <taxon>Chromadorea</taxon>
        <taxon>Rhabditida</taxon>
        <taxon>Rhabditina</taxon>
        <taxon>Rhabditomorpha</taxon>
        <taxon>Strongyloidea</taxon>
        <taxon>Metastrongylidae</taxon>
        <taxon>Dictyocaulus</taxon>
    </lineage>
</organism>
<dbReference type="EMBL" id="KN716150">
    <property type="protein sequence ID" value="KJH53719.1"/>
    <property type="molecule type" value="Genomic_DNA"/>
</dbReference>
<dbReference type="GO" id="GO:0006438">
    <property type="term" value="P:valyl-tRNA aminoacylation"/>
    <property type="evidence" value="ECO:0007669"/>
    <property type="project" value="InterPro"/>
</dbReference>